<organism evidence="1 2">
    <name type="scientific">Pseudomonas veronii</name>
    <dbReference type="NCBI Taxonomy" id="76761"/>
    <lineage>
        <taxon>Bacteria</taxon>
        <taxon>Pseudomonadati</taxon>
        <taxon>Pseudomonadota</taxon>
        <taxon>Gammaproteobacteria</taxon>
        <taxon>Pseudomonadales</taxon>
        <taxon>Pseudomonadaceae</taxon>
        <taxon>Pseudomonas</taxon>
    </lineage>
</organism>
<proteinExistence type="predicted"/>
<sequence>MSQAVATITQDIYGARNQFANVLTDRSLNFEREAEFAIQVITSSEYATKIAVQNRQSVVNAITNIAAIGISLNPAKKQAYLVPRDGKICLDISYIGLMDLAMATGAIRWAQAELVYTADSFALNGFDKPPTHSYNPFAKDRGEAVGVYVVVKTADGDYLTETMSIDDVNAIRDRSSAWKAWISKKSSCPWVTDPGEMMKKTVVKRGYKYWPKTERLEQAIHHLNTDGGEGLASIQGSAPTDTEMVNDWIDLAMRAGSLEALAEVYHNATAAMKQAKDAAGHARFKVEVTKRSETLKAAAEPIEGEAEEVLDGAA</sequence>
<dbReference type="InterPro" id="IPR004590">
    <property type="entry name" value="ssDNA_annealing_RecT"/>
</dbReference>
<accession>A0ABS0VN92</accession>
<comment type="caution">
    <text evidence="1">The sequence shown here is derived from an EMBL/GenBank/DDBJ whole genome shotgun (WGS) entry which is preliminary data.</text>
</comment>
<reference evidence="1 2" key="1">
    <citation type="submission" date="2020-12" db="EMBL/GenBank/DDBJ databases">
        <title>Comparative genomic insights into the epidemiology and virulence of plant pathogenic Pseudomonads from Turkey.</title>
        <authorList>
            <person name="Dillon M."/>
            <person name="Ruiz-Bedoya T."/>
            <person name="Bendalovic-Torma C."/>
            <person name="Guttman K.M."/>
            <person name="Kwak H."/>
            <person name="Middleton M.A."/>
            <person name="Wang P.W."/>
            <person name="Horuz S."/>
            <person name="Aysan Y."/>
            <person name="Guttman D.S."/>
        </authorList>
    </citation>
    <scope>NUCLEOTIDE SEQUENCE [LARGE SCALE GENOMIC DNA]</scope>
    <source>
        <strain evidence="1 2">S4_EA_3a</strain>
    </source>
</reference>
<gene>
    <name evidence="1" type="ORF">YA0849_29005</name>
</gene>
<dbReference type="RefSeq" id="WP_134939248.1">
    <property type="nucleotide sequence ID" value="NZ_JAEILD010000184.1"/>
</dbReference>
<dbReference type="EMBL" id="JAEILD010000184">
    <property type="protein sequence ID" value="MBI6653013.1"/>
    <property type="molecule type" value="Genomic_DNA"/>
</dbReference>
<dbReference type="Proteomes" id="UP000614123">
    <property type="component" value="Unassembled WGS sequence"/>
</dbReference>
<evidence type="ECO:0000313" key="1">
    <source>
        <dbReference type="EMBL" id="MBI6653013.1"/>
    </source>
</evidence>
<protein>
    <submittedName>
        <fullName evidence="1">Recombinase RecT</fullName>
    </submittedName>
</protein>
<keyword evidence="2" id="KW-1185">Reference proteome</keyword>
<dbReference type="NCBIfam" id="TIGR00616">
    <property type="entry name" value="rect"/>
    <property type="match status" value="1"/>
</dbReference>
<evidence type="ECO:0000313" key="2">
    <source>
        <dbReference type="Proteomes" id="UP000614123"/>
    </source>
</evidence>
<dbReference type="InterPro" id="IPR018330">
    <property type="entry name" value="RecT_fam"/>
</dbReference>
<dbReference type="Pfam" id="PF03837">
    <property type="entry name" value="RecT"/>
    <property type="match status" value="1"/>
</dbReference>
<name>A0ABS0VN92_PSEVE</name>